<dbReference type="GO" id="GO:0003676">
    <property type="term" value="F:nucleic acid binding"/>
    <property type="evidence" value="ECO:0007669"/>
    <property type="project" value="InterPro"/>
</dbReference>
<name>A0A8H4VZ38_9HELO</name>
<dbReference type="InterPro" id="IPR004875">
    <property type="entry name" value="DDE_SF_endonuclease_dom"/>
</dbReference>
<evidence type="ECO:0000313" key="2">
    <source>
        <dbReference type="EMBL" id="KAF4625154.1"/>
    </source>
</evidence>
<comment type="caution">
    <text evidence="2">The sequence shown here is derived from an EMBL/GenBank/DDBJ whole genome shotgun (WGS) entry which is preliminary data.</text>
</comment>
<dbReference type="EMBL" id="JAAMPI010001451">
    <property type="protein sequence ID" value="KAF4625154.1"/>
    <property type="molecule type" value="Genomic_DNA"/>
</dbReference>
<proteinExistence type="predicted"/>
<dbReference type="Pfam" id="PF03184">
    <property type="entry name" value="DDE_1"/>
    <property type="match status" value="1"/>
</dbReference>
<sequence>MRAFPRHHFKHPQNNPRRPAIAKKYDLVRFTLIRRAQGEITSRETFQSEKHQCLTNAQERILINQINRLTECGIPPTSQMLRKAIDDNNITAENIYNWDEKVLQYMKGFLIGLLKPLKGIMSQEAYRSGRVRQAAQDGNREFITLLACVSAIGRKIPAALIYKGESHDLRDTWVEDLEDSDDFFFEAPSNGWSNDTFGLQWLINVFDPATRATAGLRGKRLLIVDGHSSHINMAFY</sequence>
<evidence type="ECO:0000259" key="1">
    <source>
        <dbReference type="Pfam" id="PF03184"/>
    </source>
</evidence>
<dbReference type="OrthoDB" id="3560646at2759"/>
<feature type="domain" description="DDE-1" evidence="1">
    <location>
        <begin position="142"/>
        <end position="232"/>
    </location>
</feature>
<keyword evidence="3" id="KW-1185">Reference proteome</keyword>
<reference evidence="2 3" key="1">
    <citation type="submission" date="2020-03" db="EMBL/GenBank/DDBJ databases">
        <title>Draft Genome Sequence of Cudoniella acicularis.</title>
        <authorList>
            <person name="Buettner E."/>
            <person name="Kellner H."/>
        </authorList>
    </citation>
    <scope>NUCLEOTIDE SEQUENCE [LARGE SCALE GENOMIC DNA]</scope>
    <source>
        <strain evidence="2 3">DSM 108380</strain>
    </source>
</reference>
<accession>A0A8H4VZ38</accession>
<dbReference type="Proteomes" id="UP000566819">
    <property type="component" value="Unassembled WGS sequence"/>
</dbReference>
<evidence type="ECO:0000313" key="3">
    <source>
        <dbReference type="Proteomes" id="UP000566819"/>
    </source>
</evidence>
<protein>
    <recommendedName>
        <fullName evidence="1">DDE-1 domain-containing protein</fullName>
    </recommendedName>
</protein>
<dbReference type="AlphaFoldDB" id="A0A8H4VZ38"/>
<gene>
    <name evidence="2" type="ORF">G7Y89_g13015</name>
</gene>
<organism evidence="2 3">
    <name type="scientific">Cudoniella acicularis</name>
    <dbReference type="NCBI Taxonomy" id="354080"/>
    <lineage>
        <taxon>Eukaryota</taxon>
        <taxon>Fungi</taxon>
        <taxon>Dikarya</taxon>
        <taxon>Ascomycota</taxon>
        <taxon>Pezizomycotina</taxon>
        <taxon>Leotiomycetes</taxon>
        <taxon>Helotiales</taxon>
        <taxon>Tricladiaceae</taxon>
        <taxon>Cudoniella</taxon>
    </lineage>
</organism>